<feature type="compositionally biased region" description="Gly residues" evidence="6">
    <location>
        <begin position="453"/>
        <end position="463"/>
    </location>
</feature>
<dbReference type="SUPFAM" id="SSF54928">
    <property type="entry name" value="RNA-binding domain, RBD"/>
    <property type="match status" value="1"/>
</dbReference>
<evidence type="ECO:0000313" key="9">
    <source>
        <dbReference type="EMBL" id="KAJ0226101.1"/>
    </source>
</evidence>
<dbReference type="OrthoDB" id="435402at2759"/>
<dbReference type="EMBL" id="NBSK02000001">
    <property type="protein sequence ID" value="KAJ0226101.1"/>
    <property type="molecule type" value="Genomic_DNA"/>
</dbReference>
<feature type="region of interest" description="Disordered" evidence="6">
    <location>
        <begin position="384"/>
        <end position="470"/>
    </location>
</feature>
<comment type="subcellular location">
    <subcellularLocation>
        <location evidence="2">Nucleus</location>
    </subcellularLocation>
</comment>
<name>A0A9R1XUA9_LACSA</name>
<dbReference type="InterPro" id="IPR036390">
    <property type="entry name" value="WH_DNA-bd_sf"/>
</dbReference>
<protein>
    <recommendedName>
        <fullName evidence="11">HTH La-type RNA-binding domain-containing protein</fullName>
    </recommendedName>
</protein>
<keyword evidence="3 5" id="KW-0694">RNA-binding</keyword>
<organism evidence="9 10">
    <name type="scientific">Lactuca sativa</name>
    <name type="common">Garden lettuce</name>
    <dbReference type="NCBI Taxonomy" id="4236"/>
    <lineage>
        <taxon>Eukaryota</taxon>
        <taxon>Viridiplantae</taxon>
        <taxon>Streptophyta</taxon>
        <taxon>Embryophyta</taxon>
        <taxon>Tracheophyta</taxon>
        <taxon>Spermatophyta</taxon>
        <taxon>Magnoliopsida</taxon>
        <taxon>eudicotyledons</taxon>
        <taxon>Gunneridae</taxon>
        <taxon>Pentapetalae</taxon>
        <taxon>asterids</taxon>
        <taxon>campanulids</taxon>
        <taxon>Asterales</taxon>
        <taxon>Asteraceae</taxon>
        <taxon>Cichorioideae</taxon>
        <taxon>Cichorieae</taxon>
        <taxon>Lactucinae</taxon>
        <taxon>Lactuca</taxon>
    </lineage>
</organism>
<dbReference type="InterPro" id="IPR045180">
    <property type="entry name" value="La_dom_prot"/>
</dbReference>
<feature type="domain" description="HTH La-type RNA-binding" evidence="8">
    <location>
        <begin position="187"/>
        <end position="278"/>
    </location>
</feature>
<keyword evidence="4" id="KW-0539">Nucleus</keyword>
<evidence type="ECO:0008006" key="11">
    <source>
        <dbReference type="Google" id="ProtNLM"/>
    </source>
</evidence>
<evidence type="ECO:0000256" key="4">
    <source>
        <dbReference type="ARBA" id="ARBA00023242"/>
    </source>
</evidence>
<dbReference type="PANTHER" id="PTHR22792:SF66">
    <property type="entry name" value="LA-RELATED PROTEIN 6B"/>
    <property type="match status" value="1"/>
</dbReference>
<comment type="caution">
    <text evidence="9">The sequence shown here is derived from an EMBL/GenBank/DDBJ whole genome shotgun (WGS) entry which is preliminary data.</text>
</comment>
<dbReference type="InterPro" id="IPR035979">
    <property type="entry name" value="RBD_domain_sf"/>
</dbReference>
<dbReference type="GO" id="GO:0003729">
    <property type="term" value="F:mRNA binding"/>
    <property type="evidence" value="ECO:0000318"/>
    <property type="project" value="GO_Central"/>
</dbReference>
<dbReference type="PROSITE" id="PS50102">
    <property type="entry name" value="RRM"/>
    <property type="match status" value="1"/>
</dbReference>
<feature type="compositionally biased region" description="Low complexity" evidence="6">
    <location>
        <begin position="26"/>
        <end position="41"/>
    </location>
</feature>
<feature type="domain" description="RRM" evidence="7">
    <location>
        <begin position="285"/>
        <end position="389"/>
    </location>
</feature>
<feature type="compositionally biased region" description="Low complexity" evidence="6">
    <location>
        <begin position="57"/>
        <end position="81"/>
    </location>
</feature>
<evidence type="ECO:0000256" key="5">
    <source>
        <dbReference type="PROSITE-ProRule" id="PRU00332"/>
    </source>
</evidence>
<feature type="region of interest" description="Disordered" evidence="6">
    <location>
        <begin position="1"/>
        <end position="102"/>
    </location>
</feature>
<proteinExistence type="predicted"/>
<dbReference type="Gene3D" id="1.10.10.10">
    <property type="entry name" value="Winged helix-like DNA-binding domain superfamily/Winged helix DNA-binding domain"/>
    <property type="match status" value="1"/>
</dbReference>
<reference evidence="9 10" key="1">
    <citation type="journal article" date="2017" name="Nat. Commun.">
        <title>Genome assembly with in vitro proximity ligation data and whole-genome triplication in lettuce.</title>
        <authorList>
            <person name="Reyes-Chin-Wo S."/>
            <person name="Wang Z."/>
            <person name="Yang X."/>
            <person name="Kozik A."/>
            <person name="Arikit S."/>
            <person name="Song C."/>
            <person name="Xia L."/>
            <person name="Froenicke L."/>
            <person name="Lavelle D.O."/>
            <person name="Truco M.J."/>
            <person name="Xia R."/>
            <person name="Zhu S."/>
            <person name="Xu C."/>
            <person name="Xu H."/>
            <person name="Xu X."/>
            <person name="Cox K."/>
            <person name="Korf I."/>
            <person name="Meyers B.C."/>
            <person name="Michelmore R.W."/>
        </authorList>
    </citation>
    <scope>NUCLEOTIDE SEQUENCE [LARGE SCALE GENOMIC DNA]</scope>
    <source>
        <strain evidence="10">cv. Salinas</strain>
        <tissue evidence="9">Seedlings</tissue>
    </source>
</reference>
<dbReference type="FunFam" id="1.10.10.10:FF:000158">
    <property type="entry name" value="La ribonucleoprotein domain family member 7"/>
    <property type="match status" value="1"/>
</dbReference>
<dbReference type="SUPFAM" id="SSF46785">
    <property type="entry name" value="Winged helix' DNA-binding domain"/>
    <property type="match status" value="1"/>
</dbReference>
<dbReference type="InterPro" id="IPR036388">
    <property type="entry name" value="WH-like_DNA-bd_sf"/>
</dbReference>
<dbReference type="InterPro" id="IPR002344">
    <property type="entry name" value="Lupus_La"/>
</dbReference>
<evidence type="ECO:0000259" key="7">
    <source>
        <dbReference type="PROSITE" id="PS50102"/>
    </source>
</evidence>
<sequence length="527" mass="57742">MAQEPPSSSQTLESVIHHDDLQQPASTVTSSSSDTNNPTLTRNVSSSRLNAKAPEFVPRTTTAASSPSSSSTTTSTTVTTRADLSQPRLVISPPPTSPGIIHVYPSPNSPFHPPIPTHVPVSVPVQNHHPHHHHHHVPLQYHHHQHHNHTHNHNHPRPFNGATGFLDHKDVSVQAQRTVLGDPDSKDGLTDEATQKILNQVEYYFSDINLATTDHLMRFINKDPEGYVPISVVVSFKKIKALVNSNSQLANILRNSTKLMVSEDGKKVKRQHPLTESDMEELQSRIIVAENLPEDHCHQNLMKVFSVVGSVKTIRTCQPQASNGGPSSNSRTAKADGMLFSNKLHAFVEYESIELAEKAVMELNKEGSWRNGLRVRLLRRPVQAKAAQARGKKSGQEDEAAQKEDDTSTSDQQHVEDTNQQSDVQSHEQIIVEDQANEKEGGHKKGRNRGRGKGQGQGQGQGRGRSQYNNHHNNRMAHVVAPVLGNSINTPEHGGGGGKQPPGPRMPDGTRGFAMGRGKPLVVSVSD</sequence>
<accession>A0A9R1XUA9</accession>
<evidence type="ECO:0000256" key="6">
    <source>
        <dbReference type="SAM" id="MobiDB-lite"/>
    </source>
</evidence>
<evidence type="ECO:0000256" key="2">
    <source>
        <dbReference type="ARBA" id="ARBA00004123"/>
    </source>
</evidence>
<dbReference type="Proteomes" id="UP000235145">
    <property type="component" value="Unassembled WGS sequence"/>
</dbReference>
<feature type="compositionally biased region" description="Polar residues" evidence="6">
    <location>
        <begin position="1"/>
        <end position="13"/>
    </location>
</feature>
<dbReference type="AlphaFoldDB" id="A0A9R1XUA9"/>
<comment type="function">
    <text evidence="1">Transcriptional regulator.</text>
</comment>
<feature type="compositionally biased region" description="Polar residues" evidence="6">
    <location>
        <begin position="418"/>
        <end position="428"/>
    </location>
</feature>
<gene>
    <name evidence="9" type="ORF">LSAT_V11C100030890</name>
</gene>
<evidence type="ECO:0000259" key="8">
    <source>
        <dbReference type="PROSITE" id="PS50961"/>
    </source>
</evidence>
<dbReference type="InterPro" id="IPR006630">
    <property type="entry name" value="La_HTH"/>
</dbReference>
<dbReference type="PANTHER" id="PTHR22792">
    <property type="entry name" value="LUPUS LA PROTEIN-RELATED"/>
    <property type="match status" value="1"/>
</dbReference>
<dbReference type="Gene3D" id="3.30.70.330">
    <property type="match status" value="1"/>
</dbReference>
<dbReference type="PROSITE" id="PS50961">
    <property type="entry name" value="HTH_LA"/>
    <property type="match status" value="1"/>
</dbReference>
<dbReference type="Pfam" id="PF05383">
    <property type="entry name" value="La"/>
    <property type="match status" value="1"/>
</dbReference>
<dbReference type="GO" id="GO:0006396">
    <property type="term" value="P:RNA processing"/>
    <property type="evidence" value="ECO:0007669"/>
    <property type="project" value="InterPro"/>
</dbReference>
<evidence type="ECO:0000313" key="10">
    <source>
        <dbReference type="Proteomes" id="UP000235145"/>
    </source>
</evidence>
<dbReference type="PRINTS" id="PR00302">
    <property type="entry name" value="LUPUSLA"/>
</dbReference>
<dbReference type="CDD" id="cd08033">
    <property type="entry name" value="LARP_6"/>
    <property type="match status" value="1"/>
</dbReference>
<feature type="region of interest" description="Disordered" evidence="6">
    <location>
        <begin position="483"/>
        <end position="527"/>
    </location>
</feature>
<evidence type="ECO:0000256" key="3">
    <source>
        <dbReference type="ARBA" id="ARBA00022884"/>
    </source>
</evidence>
<dbReference type="GO" id="GO:1990904">
    <property type="term" value="C:ribonucleoprotein complex"/>
    <property type="evidence" value="ECO:0007669"/>
    <property type="project" value="InterPro"/>
</dbReference>
<dbReference type="CDD" id="cd12288">
    <property type="entry name" value="RRM_La_like_plant"/>
    <property type="match status" value="1"/>
</dbReference>
<dbReference type="SMART" id="SM00715">
    <property type="entry name" value="LA"/>
    <property type="match status" value="1"/>
</dbReference>
<evidence type="ECO:0000256" key="1">
    <source>
        <dbReference type="ARBA" id="ARBA00002339"/>
    </source>
</evidence>
<dbReference type="InterPro" id="IPR034878">
    <property type="entry name" value="La-rel_plant_RRM"/>
</dbReference>
<dbReference type="InterPro" id="IPR000504">
    <property type="entry name" value="RRM_dom"/>
</dbReference>
<dbReference type="InterPro" id="IPR012677">
    <property type="entry name" value="Nucleotide-bd_a/b_plait_sf"/>
</dbReference>
<dbReference type="GO" id="GO:0005634">
    <property type="term" value="C:nucleus"/>
    <property type="evidence" value="ECO:0000318"/>
    <property type="project" value="GO_Central"/>
</dbReference>
<keyword evidence="10" id="KW-1185">Reference proteome</keyword>
<feature type="compositionally biased region" description="Basic and acidic residues" evidence="6">
    <location>
        <begin position="394"/>
        <end position="406"/>
    </location>
</feature>